<dbReference type="OMA" id="IMLRHEM"/>
<dbReference type="Proteomes" id="UP000036987">
    <property type="component" value="Unassembled WGS sequence"/>
</dbReference>
<proteinExistence type="predicted"/>
<reference evidence="4" key="1">
    <citation type="journal article" date="2016" name="Nature">
        <title>The genome of the seagrass Zostera marina reveals angiosperm adaptation to the sea.</title>
        <authorList>
            <person name="Olsen J.L."/>
            <person name="Rouze P."/>
            <person name="Verhelst B."/>
            <person name="Lin Y.-C."/>
            <person name="Bayer T."/>
            <person name="Collen J."/>
            <person name="Dattolo E."/>
            <person name="De Paoli E."/>
            <person name="Dittami S."/>
            <person name="Maumus F."/>
            <person name="Michel G."/>
            <person name="Kersting A."/>
            <person name="Lauritano C."/>
            <person name="Lohaus R."/>
            <person name="Toepel M."/>
            <person name="Tonon T."/>
            <person name="Vanneste K."/>
            <person name="Amirebrahimi M."/>
            <person name="Brakel J."/>
            <person name="Bostroem C."/>
            <person name="Chovatia M."/>
            <person name="Grimwood J."/>
            <person name="Jenkins J.W."/>
            <person name="Jueterbock A."/>
            <person name="Mraz A."/>
            <person name="Stam W.T."/>
            <person name="Tice H."/>
            <person name="Bornberg-Bauer E."/>
            <person name="Green P.J."/>
            <person name="Pearson G.A."/>
            <person name="Procaccini G."/>
            <person name="Duarte C.M."/>
            <person name="Schmutz J."/>
            <person name="Reusch T.B.H."/>
            <person name="Van de Peer Y."/>
        </authorList>
    </citation>
    <scope>NUCLEOTIDE SEQUENCE [LARGE SCALE GENOMIC DNA]</scope>
    <source>
        <strain evidence="4">cv. Finnish</strain>
    </source>
</reference>
<comment type="caution">
    <text evidence="3">The sequence shown here is derived from an EMBL/GenBank/DDBJ whole genome shotgun (WGS) entry which is preliminary data.</text>
</comment>
<keyword evidence="4" id="KW-1185">Reference proteome</keyword>
<name>A0A0K9PXB5_ZOSMR</name>
<dbReference type="FunFam" id="1.25.40.10:FF:000090">
    <property type="entry name" value="Pentatricopeptide repeat-containing protein, chloroplastic"/>
    <property type="match status" value="1"/>
</dbReference>
<gene>
    <name evidence="3" type="ORF">ZOSMA_143G00050</name>
</gene>
<feature type="repeat" description="PPR" evidence="2">
    <location>
        <begin position="76"/>
        <end position="110"/>
    </location>
</feature>
<dbReference type="PANTHER" id="PTHR47926">
    <property type="entry name" value="PENTATRICOPEPTIDE REPEAT-CONTAINING PROTEIN"/>
    <property type="match status" value="1"/>
</dbReference>
<dbReference type="AlphaFoldDB" id="A0A0K9PXB5"/>
<sequence length="375" mass="41955">MGLVKLTRRHIFFIDSFHLRKACAAAPPAGRQIHAISIHLGLDTIVFLQSSIIKAYSSTGNVQDARKLFDSISQPNHVCWTALISGYVNNGMPRAALDIFRTMQMERVDIDHVTATTALSACADVGDLEMGQWIHNYVRHHRRAGSRYKNDLILVNALVNMYAKCGDIGSCLQLFRDVRHKNRDVTTWTSVIVGLALNGQSEEALHIFTQMKTTQIKTKVGVRPNKVTFIGVLMACSHAGFVEQGVEHLSSMKTEYGLEPEISHLGCMVDLFCRAGYLYDALEFIENLSTTGKSKSTAVMWRTLLGASSLRGSVAIASHAMTRLHELKQQLADDDVVMSNTFAMVEMWAQKERLRKGCRRKRRTPGYSMIEVDSY</sequence>
<protein>
    <submittedName>
        <fullName evidence="3">Pentatricopeptide repeat-containing protein</fullName>
    </submittedName>
</protein>
<dbReference type="PROSITE" id="PS51375">
    <property type="entry name" value="PPR"/>
    <property type="match status" value="2"/>
</dbReference>
<accession>A0A0K9PXB5</accession>
<dbReference type="NCBIfam" id="TIGR00756">
    <property type="entry name" value="PPR"/>
    <property type="match status" value="2"/>
</dbReference>
<evidence type="ECO:0000313" key="4">
    <source>
        <dbReference type="Proteomes" id="UP000036987"/>
    </source>
</evidence>
<dbReference type="Gene3D" id="1.25.40.10">
    <property type="entry name" value="Tetratricopeptide repeat domain"/>
    <property type="match status" value="3"/>
</dbReference>
<dbReference type="InterPro" id="IPR011990">
    <property type="entry name" value="TPR-like_helical_dom_sf"/>
</dbReference>
<keyword evidence="1" id="KW-0677">Repeat</keyword>
<dbReference type="InterPro" id="IPR002885">
    <property type="entry name" value="PPR_rpt"/>
</dbReference>
<dbReference type="PANTHER" id="PTHR47926:SF347">
    <property type="entry name" value="PENTATRICOPEPTIDE REPEAT-CONTAINING PROTEIN"/>
    <property type="match status" value="1"/>
</dbReference>
<dbReference type="OrthoDB" id="736185at2759"/>
<dbReference type="FunFam" id="1.25.40.10:FF:000073">
    <property type="entry name" value="Pentatricopeptide repeat-containing protein chloroplastic"/>
    <property type="match status" value="1"/>
</dbReference>
<dbReference type="GO" id="GO:0009451">
    <property type="term" value="P:RNA modification"/>
    <property type="evidence" value="ECO:0007669"/>
    <property type="project" value="InterPro"/>
</dbReference>
<evidence type="ECO:0000313" key="3">
    <source>
        <dbReference type="EMBL" id="KMZ73683.1"/>
    </source>
</evidence>
<feature type="repeat" description="PPR" evidence="2">
    <location>
        <begin position="184"/>
        <end position="218"/>
    </location>
</feature>
<dbReference type="Pfam" id="PF13041">
    <property type="entry name" value="PPR_2"/>
    <property type="match status" value="1"/>
</dbReference>
<dbReference type="EMBL" id="LFYR01000550">
    <property type="protein sequence ID" value="KMZ73683.1"/>
    <property type="molecule type" value="Genomic_DNA"/>
</dbReference>
<evidence type="ECO:0000256" key="1">
    <source>
        <dbReference type="ARBA" id="ARBA00022737"/>
    </source>
</evidence>
<evidence type="ECO:0000256" key="2">
    <source>
        <dbReference type="PROSITE-ProRule" id="PRU00708"/>
    </source>
</evidence>
<dbReference type="GO" id="GO:0003729">
    <property type="term" value="F:mRNA binding"/>
    <property type="evidence" value="ECO:0007669"/>
    <property type="project" value="UniProtKB-ARBA"/>
</dbReference>
<dbReference type="InterPro" id="IPR046960">
    <property type="entry name" value="PPR_At4g14850-like_plant"/>
</dbReference>
<organism evidence="3 4">
    <name type="scientific">Zostera marina</name>
    <name type="common">Eelgrass</name>
    <dbReference type="NCBI Taxonomy" id="29655"/>
    <lineage>
        <taxon>Eukaryota</taxon>
        <taxon>Viridiplantae</taxon>
        <taxon>Streptophyta</taxon>
        <taxon>Embryophyta</taxon>
        <taxon>Tracheophyta</taxon>
        <taxon>Spermatophyta</taxon>
        <taxon>Magnoliopsida</taxon>
        <taxon>Liliopsida</taxon>
        <taxon>Zosteraceae</taxon>
        <taxon>Zostera</taxon>
    </lineage>
</organism>
<dbReference type="Pfam" id="PF01535">
    <property type="entry name" value="PPR"/>
    <property type="match status" value="4"/>
</dbReference>